<feature type="region of interest" description="Disordered" evidence="7">
    <location>
        <begin position="794"/>
        <end position="816"/>
    </location>
</feature>
<comment type="similarity">
    <text evidence="1">Belongs to the helicase family. RecQ subfamily.</text>
</comment>
<dbReference type="PROSITE" id="PS51192">
    <property type="entry name" value="HELICASE_ATP_BIND_1"/>
    <property type="match status" value="1"/>
</dbReference>
<dbReference type="SMART" id="SM00490">
    <property type="entry name" value="HELICc"/>
    <property type="match status" value="1"/>
</dbReference>
<dbReference type="PANTHER" id="PTHR13710:SF145">
    <property type="entry name" value="ATP-DEPENDENT DNA HELICASE"/>
    <property type="match status" value="1"/>
</dbReference>
<dbReference type="PROSITE" id="PS00028">
    <property type="entry name" value="ZINC_FINGER_C2H2_1"/>
    <property type="match status" value="1"/>
</dbReference>
<name>A0A067S7V7_GALM3</name>
<dbReference type="SMART" id="SM00355">
    <property type="entry name" value="ZnF_C2H2"/>
    <property type="match status" value="3"/>
</dbReference>
<evidence type="ECO:0000313" key="12">
    <source>
        <dbReference type="Proteomes" id="UP000027222"/>
    </source>
</evidence>
<dbReference type="GO" id="GO:0003676">
    <property type="term" value="F:nucleic acid binding"/>
    <property type="evidence" value="ECO:0007669"/>
    <property type="project" value="InterPro"/>
</dbReference>
<dbReference type="InterPro" id="IPR011545">
    <property type="entry name" value="DEAD/DEAH_box_helicase_dom"/>
</dbReference>
<keyword evidence="6" id="KW-0862">Zinc</keyword>
<dbReference type="Pfam" id="PF00270">
    <property type="entry name" value="DEAD"/>
    <property type="match status" value="1"/>
</dbReference>
<dbReference type="PROSITE" id="PS51194">
    <property type="entry name" value="HELICASE_CTER"/>
    <property type="match status" value="1"/>
</dbReference>
<dbReference type="InterPro" id="IPR013087">
    <property type="entry name" value="Znf_C2H2_type"/>
</dbReference>
<dbReference type="InterPro" id="IPR001650">
    <property type="entry name" value="Helicase_C-like"/>
</dbReference>
<accession>A0A067S7V7</accession>
<dbReference type="OrthoDB" id="3151137at2759"/>
<keyword evidence="6" id="KW-0479">Metal-binding</keyword>
<evidence type="ECO:0000256" key="1">
    <source>
        <dbReference type="ARBA" id="ARBA00005446"/>
    </source>
</evidence>
<feature type="domain" description="Helicase ATP-binding" evidence="9">
    <location>
        <begin position="974"/>
        <end position="1134"/>
    </location>
</feature>
<reference evidence="12" key="1">
    <citation type="journal article" date="2014" name="Proc. Natl. Acad. Sci. U.S.A.">
        <title>Extensive sampling of basidiomycete genomes demonstrates inadequacy of the white-rot/brown-rot paradigm for wood decay fungi.</title>
        <authorList>
            <person name="Riley R."/>
            <person name="Salamov A.A."/>
            <person name="Brown D.W."/>
            <person name="Nagy L.G."/>
            <person name="Floudas D."/>
            <person name="Held B.W."/>
            <person name="Levasseur A."/>
            <person name="Lombard V."/>
            <person name="Morin E."/>
            <person name="Otillar R."/>
            <person name="Lindquist E.A."/>
            <person name="Sun H."/>
            <person name="LaButti K.M."/>
            <person name="Schmutz J."/>
            <person name="Jabbour D."/>
            <person name="Luo H."/>
            <person name="Baker S.E."/>
            <person name="Pisabarro A.G."/>
            <person name="Walton J.D."/>
            <person name="Blanchette R.A."/>
            <person name="Henrissat B."/>
            <person name="Martin F."/>
            <person name="Cullen D."/>
            <person name="Hibbett D.S."/>
            <person name="Grigoriev I.V."/>
        </authorList>
    </citation>
    <scope>NUCLEOTIDE SEQUENCE [LARGE SCALE GENOMIC DNA]</scope>
    <source>
        <strain evidence="12">CBS 339.88</strain>
    </source>
</reference>
<dbReference type="InterPro" id="IPR022698">
    <property type="entry name" value="OrsD"/>
</dbReference>
<dbReference type="Proteomes" id="UP000027222">
    <property type="component" value="Unassembled WGS sequence"/>
</dbReference>
<dbReference type="GO" id="GO:0008270">
    <property type="term" value="F:zinc ion binding"/>
    <property type="evidence" value="ECO:0007669"/>
    <property type="project" value="UniProtKB-KW"/>
</dbReference>
<evidence type="ECO:0000256" key="5">
    <source>
        <dbReference type="ARBA" id="ARBA00034808"/>
    </source>
</evidence>
<evidence type="ECO:0000313" key="11">
    <source>
        <dbReference type="EMBL" id="KDR66012.1"/>
    </source>
</evidence>
<feature type="compositionally biased region" description="Polar residues" evidence="7">
    <location>
        <begin position="799"/>
        <end position="816"/>
    </location>
</feature>
<protein>
    <recommendedName>
        <fullName evidence="5">DNA 3'-5' helicase</fullName>
        <ecNumber evidence="5">5.6.2.4</ecNumber>
    </recommendedName>
</protein>
<evidence type="ECO:0000259" key="10">
    <source>
        <dbReference type="PROSITE" id="PS51194"/>
    </source>
</evidence>
<evidence type="ECO:0000256" key="3">
    <source>
        <dbReference type="ARBA" id="ARBA00022840"/>
    </source>
</evidence>
<gene>
    <name evidence="11" type="ORF">GALMADRAFT_148186</name>
</gene>
<feature type="domain" description="C2H2-type" evidence="8">
    <location>
        <begin position="2"/>
        <end position="25"/>
    </location>
</feature>
<dbReference type="GO" id="GO:0043138">
    <property type="term" value="F:3'-5' DNA helicase activity"/>
    <property type="evidence" value="ECO:0007669"/>
    <property type="project" value="UniProtKB-EC"/>
</dbReference>
<evidence type="ECO:0000256" key="7">
    <source>
        <dbReference type="SAM" id="MobiDB-lite"/>
    </source>
</evidence>
<dbReference type="EMBL" id="KL142428">
    <property type="protein sequence ID" value="KDR66012.1"/>
    <property type="molecule type" value="Genomic_DNA"/>
</dbReference>
<keyword evidence="3" id="KW-0067">ATP-binding</keyword>
<dbReference type="PROSITE" id="PS50157">
    <property type="entry name" value="ZINC_FINGER_C2H2_2"/>
    <property type="match status" value="1"/>
</dbReference>
<proteinExistence type="inferred from homology"/>
<dbReference type="Pfam" id="PF12013">
    <property type="entry name" value="OrsD"/>
    <property type="match status" value="1"/>
</dbReference>
<dbReference type="InterPro" id="IPR027417">
    <property type="entry name" value="P-loop_NTPase"/>
</dbReference>
<keyword evidence="2" id="KW-0547">Nucleotide-binding</keyword>
<dbReference type="PANTHER" id="PTHR13710">
    <property type="entry name" value="DNA HELICASE RECQ FAMILY MEMBER"/>
    <property type="match status" value="1"/>
</dbReference>
<organism evidence="11 12">
    <name type="scientific">Galerina marginata (strain CBS 339.88)</name>
    <dbReference type="NCBI Taxonomy" id="685588"/>
    <lineage>
        <taxon>Eukaryota</taxon>
        <taxon>Fungi</taxon>
        <taxon>Dikarya</taxon>
        <taxon>Basidiomycota</taxon>
        <taxon>Agaricomycotina</taxon>
        <taxon>Agaricomycetes</taxon>
        <taxon>Agaricomycetidae</taxon>
        <taxon>Agaricales</taxon>
        <taxon>Agaricineae</taxon>
        <taxon>Strophariaceae</taxon>
        <taxon>Galerina</taxon>
    </lineage>
</organism>
<sequence>MLTCNECTEFFSTDEELLQHRKYKHPVIKFILKSGTHVITPDEDDFFHCPCAFHIESTPYDGAREFIAHVQAIEPITFISEQLVDTPTLRAHNLAVNIRFKLLICMLCQSGVLSSQLGAHLKDVHNIHRYSSNVGLISIVNYFNLPSTFPVFEDAVVMEVQGLPMKQGPICSLCPVSMGNEATMDVHWRNAHRPQPKPKTYDRVLLQQFKKDGAGSSYFRVQPIRRLLAEEDRLREMLRKLIPDPSVPAAGTDESRNISPWLRATRWHELITDKKVSDLCLLASHPTKTEFPNLQSAVVHMLEGASALIDQTTPLVLMKLNTELLSEGRVSYSFLPDHDDHIRTYCLPIVGLLAMLLRGTLVPLPPDAQAAVDQLRTSLSTNKVEEISAAILNVLSSIWKRAWIPTEEHRITDPTILYLALSTLQDSGAFQEPKLVTNPIARTKYCMRLFFLNRIHAAKTGAYEFGAGVEENQPWFIEKVESTFSDLCSLQHLASAIAYATAGLPRVWWLDRKNHLSMLFGGDTLHFHEVQSMIRALEDRVKLAWENDILVGSNLAVQYDMIKDNLASKQPGYSFTTDPRNTCFDYPEQLAFAIMQDESLRDRFVNNYDRNYISWNTKALRDWLANYALFTLHHLILIHLTAGASSRLTEITAMQLCNTVQYPTRNLVAFGHHIALIVTYLKTSAITGHDKLIPHSLSAFTSDILIQDLAIARPFARFVAKICFPDRPEVLNLYNTHIFVNVNKLFTTNDVSETLKKVSAPHLAFKLTVSSWRHISIAWRRVLSPRLSELIQSDENDTVEAQQTGHNRSTENKQYGLSTDTLAGAAEDVLPLFLEVSTDWQIVCDVVPGGLGLPYRSTLMSHFQDLLKQGKIARPARSEAEGIQMMVERRLDTLEGKLEAQFKALHARLDGFSVPAYTPPPSLTPSTSTSQVIESYSFEHSTKEYLTARALSVLRKLVGTDATWTCPEQLESILAVLMLQTDVLSILRTGGGKTMLIAIPALVEDGKISVVLLPLRSILLEYTERFTKLEIAFEIYEHGKPLVGNTNLVFASADVGSTSGFRQAIAELNEKVGVVRYIVDEGHIPYLSTHFRPALQNMADMRCSFPVQVVILSATITPKMEPDVRAFFCMRDDTAVIRTKTNRPELCYIWGRPCPPQDAPAVIIQLIKDHLTDPADRALVFVPTTAIGTILETKLKLPFYHGGLGDEDRVRIQTDWQAGSTKAFVTTSAFGTGNDYSRVRLIIHAAAPSEMLPYIQEVSRAGRDKVPSLCVMIPFERPRLQPTAPDHVGMKYIQDALAAPANCIRYIITSFVDVEGTYCVNSPDNQLCGVCGKNKAAAKSKRTALSSFNESTQQSKKMRKDRHVNESEYITNFIYQLSKFVDVPCAYCLVNGVEDVHPHPITKCRTLMNLSLYTAFFSWKKKINYDRKGFCWRCHVPNGFENGTKDALHPDSDCRHEDVIAPIVFHILSDDETRDRAAAHFNTQLQSYSHAILWINSPPVSGHQSNITALFLWYAAFLRKS</sequence>
<dbReference type="GO" id="GO:0005694">
    <property type="term" value="C:chromosome"/>
    <property type="evidence" value="ECO:0007669"/>
    <property type="project" value="TreeGrafter"/>
</dbReference>
<keyword evidence="12" id="KW-1185">Reference proteome</keyword>
<dbReference type="STRING" id="685588.A0A067S7V7"/>
<keyword evidence="6" id="KW-0863">Zinc-finger</keyword>
<dbReference type="Pfam" id="PF00271">
    <property type="entry name" value="Helicase_C"/>
    <property type="match status" value="1"/>
</dbReference>
<dbReference type="GO" id="GO:0005634">
    <property type="term" value="C:nucleus"/>
    <property type="evidence" value="ECO:0007669"/>
    <property type="project" value="TreeGrafter"/>
</dbReference>
<evidence type="ECO:0000256" key="6">
    <source>
        <dbReference type="PROSITE-ProRule" id="PRU00042"/>
    </source>
</evidence>
<feature type="domain" description="Helicase C-terminal" evidence="10">
    <location>
        <begin position="1162"/>
        <end position="1312"/>
    </location>
</feature>
<evidence type="ECO:0000259" key="9">
    <source>
        <dbReference type="PROSITE" id="PS51192"/>
    </source>
</evidence>
<dbReference type="EC" id="5.6.2.4" evidence="5"/>
<evidence type="ECO:0000256" key="4">
    <source>
        <dbReference type="ARBA" id="ARBA00034617"/>
    </source>
</evidence>
<dbReference type="SUPFAM" id="SSF52540">
    <property type="entry name" value="P-loop containing nucleoside triphosphate hydrolases"/>
    <property type="match status" value="1"/>
</dbReference>
<dbReference type="GO" id="GO:0005524">
    <property type="term" value="F:ATP binding"/>
    <property type="evidence" value="ECO:0007669"/>
    <property type="project" value="UniProtKB-KW"/>
</dbReference>
<evidence type="ECO:0000259" key="8">
    <source>
        <dbReference type="PROSITE" id="PS50157"/>
    </source>
</evidence>
<evidence type="ECO:0000256" key="2">
    <source>
        <dbReference type="ARBA" id="ARBA00022741"/>
    </source>
</evidence>
<dbReference type="Gene3D" id="3.40.50.300">
    <property type="entry name" value="P-loop containing nucleotide triphosphate hydrolases"/>
    <property type="match status" value="2"/>
</dbReference>
<dbReference type="SMART" id="SM00487">
    <property type="entry name" value="DEXDc"/>
    <property type="match status" value="1"/>
</dbReference>
<dbReference type="HOGENOM" id="CLU_002727_0_0_1"/>
<comment type="catalytic activity">
    <reaction evidence="4">
        <text>Couples ATP hydrolysis with the unwinding of duplex DNA by translocating in the 3'-5' direction.</text>
        <dbReference type="EC" id="5.6.2.4"/>
    </reaction>
</comment>
<dbReference type="InterPro" id="IPR014001">
    <property type="entry name" value="Helicase_ATP-bd"/>
</dbReference>